<dbReference type="AlphaFoldDB" id="A0A4Y9ZRN6"/>
<organism evidence="3 4">
    <name type="scientific">Hericium alpestre</name>
    <dbReference type="NCBI Taxonomy" id="135208"/>
    <lineage>
        <taxon>Eukaryota</taxon>
        <taxon>Fungi</taxon>
        <taxon>Dikarya</taxon>
        <taxon>Basidiomycota</taxon>
        <taxon>Agaricomycotina</taxon>
        <taxon>Agaricomycetes</taxon>
        <taxon>Russulales</taxon>
        <taxon>Hericiaceae</taxon>
        <taxon>Hericium</taxon>
    </lineage>
</organism>
<accession>A0A4Y9ZRN6</accession>
<feature type="signal peptide" evidence="2">
    <location>
        <begin position="1"/>
        <end position="18"/>
    </location>
</feature>
<evidence type="ECO:0000256" key="1">
    <source>
        <dbReference type="SAM" id="MobiDB-lite"/>
    </source>
</evidence>
<name>A0A4Y9ZRN6_9AGAM</name>
<gene>
    <name evidence="3" type="ORF">EWM64_g7853</name>
</gene>
<keyword evidence="4" id="KW-1185">Reference proteome</keyword>
<comment type="caution">
    <text evidence="3">The sequence shown here is derived from an EMBL/GenBank/DDBJ whole genome shotgun (WGS) entry which is preliminary data.</text>
</comment>
<feature type="compositionally biased region" description="Low complexity" evidence="1">
    <location>
        <begin position="57"/>
        <end position="66"/>
    </location>
</feature>
<evidence type="ECO:0000313" key="3">
    <source>
        <dbReference type="EMBL" id="TFY76158.1"/>
    </source>
</evidence>
<reference evidence="3 4" key="1">
    <citation type="submission" date="2019-02" db="EMBL/GenBank/DDBJ databases">
        <title>Genome sequencing of the rare red list fungi Hericium alpestre (H. flagellum).</title>
        <authorList>
            <person name="Buettner E."/>
            <person name="Kellner H."/>
        </authorList>
    </citation>
    <scope>NUCLEOTIDE SEQUENCE [LARGE SCALE GENOMIC DNA]</scope>
    <source>
        <strain evidence="3 4">DSM 108284</strain>
    </source>
</reference>
<dbReference type="EMBL" id="SFCI01001300">
    <property type="protein sequence ID" value="TFY76158.1"/>
    <property type="molecule type" value="Genomic_DNA"/>
</dbReference>
<feature type="chain" id="PRO_5021457141" evidence="2">
    <location>
        <begin position="19"/>
        <end position="235"/>
    </location>
</feature>
<evidence type="ECO:0000313" key="4">
    <source>
        <dbReference type="Proteomes" id="UP000298061"/>
    </source>
</evidence>
<evidence type="ECO:0000256" key="2">
    <source>
        <dbReference type="SAM" id="SignalP"/>
    </source>
</evidence>
<sequence>MRFTAFTFAFGCAATVSALPVDSGIDNGGGLQAASGFQTGDVSSDTLNDIGETSLDTVSPTPSVPSGSFAPTDAASVTVTGGASALSGPLIPTSLAAPAFSDIASLIGSGGASALSDAASLTSLLAAAFSVPTNLASAAGAPLGSTSSPSAFIASNNASNATGASANLTGSGLKGLGGSLDPTAFVQSNGTGFNNSAFNFPARNNVTLLDNSTSGDLNLTGQPKLNITVHEFGSE</sequence>
<dbReference type="Proteomes" id="UP000298061">
    <property type="component" value="Unassembled WGS sequence"/>
</dbReference>
<protein>
    <submittedName>
        <fullName evidence="3">Uncharacterized protein</fullName>
    </submittedName>
</protein>
<feature type="region of interest" description="Disordered" evidence="1">
    <location>
        <begin position="50"/>
        <end position="69"/>
    </location>
</feature>
<proteinExistence type="predicted"/>
<keyword evidence="2" id="KW-0732">Signal</keyword>